<dbReference type="GO" id="GO:0016757">
    <property type="term" value="F:glycosyltransferase activity"/>
    <property type="evidence" value="ECO:0007669"/>
    <property type="project" value="UniProtKB-KW"/>
</dbReference>
<keyword evidence="13" id="KW-0328">Glycosyltransferase</keyword>
<dbReference type="NCBIfam" id="NF006696">
    <property type="entry name" value="PRK09243.1-3"/>
    <property type="match status" value="1"/>
</dbReference>
<evidence type="ECO:0000256" key="8">
    <source>
        <dbReference type="ARBA" id="ARBA00048668"/>
    </source>
</evidence>
<keyword evidence="6 9" id="KW-0662">Pyridine nucleotide biosynthesis</keyword>
<proteinExistence type="inferred from homology"/>
<feature type="domain" description="Nicotinate phosphoribosyltransferase N-terminal" evidence="11">
    <location>
        <begin position="8"/>
        <end position="128"/>
    </location>
</feature>
<evidence type="ECO:0000256" key="2">
    <source>
        <dbReference type="ARBA" id="ARBA00010897"/>
    </source>
</evidence>
<dbReference type="NCBIfam" id="NF009131">
    <property type="entry name" value="PRK12484.1"/>
    <property type="match status" value="1"/>
</dbReference>
<comment type="catalytic activity">
    <reaction evidence="8 9">
        <text>5-phospho-alpha-D-ribose 1-diphosphate + nicotinate + ATP + H2O = nicotinate beta-D-ribonucleotide + ADP + phosphate + diphosphate</text>
        <dbReference type="Rhea" id="RHEA:36163"/>
        <dbReference type="ChEBI" id="CHEBI:15377"/>
        <dbReference type="ChEBI" id="CHEBI:30616"/>
        <dbReference type="ChEBI" id="CHEBI:32544"/>
        <dbReference type="ChEBI" id="CHEBI:33019"/>
        <dbReference type="ChEBI" id="CHEBI:43474"/>
        <dbReference type="ChEBI" id="CHEBI:57502"/>
        <dbReference type="ChEBI" id="CHEBI:58017"/>
        <dbReference type="ChEBI" id="CHEBI:456216"/>
        <dbReference type="EC" id="6.3.4.21"/>
    </reaction>
</comment>
<evidence type="ECO:0000259" key="12">
    <source>
        <dbReference type="Pfam" id="PF17956"/>
    </source>
</evidence>
<evidence type="ECO:0000256" key="5">
    <source>
        <dbReference type="ARBA" id="ARBA00022598"/>
    </source>
</evidence>
<dbReference type="UniPathway" id="UPA00253">
    <property type="reaction ID" value="UER00457"/>
</dbReference>
<dbReference type="Gene3D" id="3.20.140.10">
    <property type="entry name" value="nicotinate phosphoribosyltransferase"/>
    <property type="match status" value="1"/>
</dbReference>
<dbReference type="OrthoDB" id="9771406at2"/>
<dbReference type="RefSeq" id="WP_074973538.1">
    <property type="nucleotide sequence ID" value="NZ_FPBZ01000003.1"/>
</dbReference>
<dbReference type="EC" id="6.3.4.21" evidence="3 9"/>
<evidence type="ECO:0000256" key="9">
    <source>
        <dbReference type="RuleBase" id="RU365100"/>
    </source>
</evidence>
<evidence type="ECO:0000256" key="4">
    <source>
        <dbReference type="ARBA" id="ARBA00022553"/>
    </source>
</evidence>
<feature type="domain" description="Nicotinate phosphoribosyltransferase C-terminal" evidence="12">
    <location>
        <begin position="378"/>
        <end position="435"/>
    </location>
</feature>
<dbReference type="Proteomes" id="UP000182649">
    <property type="component" value="Unassembled WGS sequence"/>
</dbReference>
<evidence type="ECO:0000256" key="7">
    <source>
        <dbReference type="ARBA" id="ARBA00022679"/>
    </source>
</evidence>
<dbReference type="PANTHER" id="PTHR11098">
    <property type="entry name" value="NICOTINATE PHOSPHORIBOSYLTRANSFERASE"/>
    <property type="match status" value="1"/>
</dbReference>
<dbReference type="GO" id="GO:0004516">
    <property type="term" value="F:nicotinate phosphoribosyltransferase activity"/>
    <property type="evidence" value="ECO:0007669"/>
    <property type="project" value="UniProtKB-UniRule"/>
</dbReference>
<evidence type="ECO:0000259" key="11">
    <source>
        <dbReference type="Pfam" id="PF17767"/>
    </source>
</evidence>
<dbReference type="EMBL" id="FPBZ01000003">
    <property type="protein sequence ID" value="SFU43368.1"/>
    <property type="molecule type" value="Genomic_DNA"/>
</dbReference>
<evidence type="ECO:0000313" key="14">
    <source>
        <dbReference type="Proteomes" id="UP000182649"/>
    </source>
</evidence>
<dbReference type="CDD" id="cd01570">
    <property type="entry name" value="NAPRTase_A"/>
    <property type="match status" value="1"/>
</dbReference>
<dbReference type="NCBIfam" id="TIGR01513">
    <property type="entry name" value="NAPRTase_put"/>
    <property type="match status" value="1"/>
</dbReference>
<dbReference type="InterPro" id="IPR036068">
    <property type="entry name" value="Nicotinate_pribotase-like_C"/>
</dbReference>
<dbReference type="InterPro" id="IPR041525">
    <property type="entry name" value="N/Namide_PRibTrfase"/>
</dbReference>
<organism evidence="13 14">
    <name type="scientific">Nitrosospira multiformis</name>
    <dbReference type="NCBI Taxonomy" id="1231"/>
    <lineage>
        <taxon>Bacteria</taxon>
        <taxon>Pseudomonadati</taxon>
        <taxon>Pseudomonadota</taxon>
        <taxon>Betaproteobacteria</taxon>
        <taxon>Nitrosomonadales</taxon>
        <taxon>Nitrosomonadaceae</taxon>
        <taxon>Nitrosospira</taxon>
    </lineage>
</organism>
<comment type="similarity">
    <text evidence="2 9">Belongs to the NAPRTase family.</text>
</comment>
<evidence type="ECO:0000313" key="13">
    <source>
        <dbReference type="EMBL" id="SFU43368.1"/>
    </source>
</evidence>
<dbReference type="Pfam" id="PF17767">
    <property type="entry name" value="NAPRTase_N"/>
    <property type="match status" value="1"/>
</dbReference>
<dbReference type="InterPro" id="IPR040727">
    <property type="entry name" value="NAPRTase_N"/>
</dbReference>
<comment type="pathway">
    <text evidence="1 9">Cofactor biosynthesis; NAD(+) biosynthesis; nicotinate D-ribonucleotide from nicotinate: step 1/1.</text>
</comment>
<comment type="function">
    <text evidence="9">Catalyzes the first step in the biosynthesis of NAD from nicotinic acid, the ATP-dependent synthesis of beta-nicotinate D-ribonucleotide from nicotinate and 5-phospho-D-ribose 1-phosphate.</text>
</comment>
<evidence type="ECO:0000259" key="10">
    <source>
        <dbReference type="Pfam" id="PF04095"/>
    </source>
</evidence>
<dbReference type="SUPFAM" id="SSF51690">
    <property type="entry name" value="Nicotinate/Quinolinate PRTase C-terminal domain-like"/>
    <property type="match status" value="1"/>
</dbReference>
<evidence type="ECO:0000256" key="1">
    <source>
        <dbReference type="ARBA" id="ARBA00004952"/>
    </source>
</evidence>
<dbReference type="SUPFAM" id="SSF54675">
    <property type="entry name" value="Nicotinate/Quinolinate PRTase N-terminal domain-like"/>
    <property type="match status" value="1"/>
</dbReference>
<evidence type="ECO:0000256" key="3">
    <source>
        <dbReference type="ARBA" id="ARBA00013236"/>
    </source>
</evidence>
<keyword evidence="5 9" id="KW-0436">Ligase</keyword>
<dbReference type="GO" id="GO:0034355">
    <property type="term" value="P:NAD+ biosynthetic process via the salvage pathway"/>
    <property type="evidence" value="ECO:0007669"/>
    <property type="project" value="TreeGrafter"/>
</dbReference>
<evidence type="ECO:0000256" key="6">
    <source>
        <dbReference type="ARBA" id="ARBA00022642"/>
    </source>
</evidence>
<keyword evidence="4" id="KW-0597">Phosphoprotein</keyword>
<comment type="PTM">
    <text evidence="9">Transiently phosphorylated on a His residue during the reaction cycle. Phosphorylation strongly increases the affinity for substrates and increases the rate of nicotinate D-ribonucleotide production. Dephosphorylation regenerates the low-affinity form of the enzyme, leading to product release.</text>
</comment>
<accession>A0A1I7G4K7</accession>
<dbReference type="Pfam" id="PF04095">
    <property type="entry name" value="NAPRTase"/>
    <property type="match status" value="1"/>
</dbReference>
<sequence length="457" mass="50657">MNPISSPLLTDHYQLTMLESYLQQGMQETAVFELFFRKLPPTRNFLVTAGLEQALEFLENLRFSAGELAWLKPRFGSALVNYLEQFRFTGDVHAMPEGTLFFPDEPILRITAPLPQAQFVESRLINLLHFETLIASKAARSVLVAPGKLLVDFGMRRAHGAEAALLAARASYLAGFSGTSTVLAAAIYGMPSFGTVAHSYIQAHTDETAAFEHLVRCHPKNSTLLIDTYDTEAAAIKIVTLARKLAQDGIEVSGVRLDSGDLGMHARRVRRILDEGGLEKTRIFASGNLNENRVHELISSGAPIDGFGLGTALDVSSDVPALDCAYKLQEYADKARRKRSEGKATWPGRKQVYRKYNPDGRAVRDVVALEKDDLHEGEPLIVPMMRNGRRINRNRKLEAIRQQTVANYARLPEPLRLLETAPAYPVEISASLQALAKKVDDECGPITSPEPSRLSWY</sequence>
<dbReference type="PANTHER" id="PTHR11098:SF1">
    <property type="entry name" value="NICOTINATE PHOSPHORIBOSYLTRANSFERASE"/>
    <property type="match status" value="1"/>
</dbReference>
<reference evidence="13 14" key="1">
    <citation type="submission" date="2016-10" db="EMBL/GenBank/DDBJ databases">
        <authorList>
            <person name="de Groot N.N."/>
        </authorList>
    </citation>
    <scope>NUCLEOTIDE SEQUENCE [LARGE SCALE GENOMIC DNA]</scope>
    <source>
        <strain evidence="13 14">Nl14</strain>
    </source>
</reference>
<dbReference type="PIRSF" id="PIRSF000484">
    <property type="entry name" value="NAPRT"/>
    <property type="match status" value="1"/>
</dbReference>
<dbReference type="InterPro" id="IPR013785">
    <property type="entry name" value="Aldolase_TIM"/>
</dbReference>
<dbReference type="GO" id="GO:0005829">
    <property type="term" value="C:cytosol"/>
    <property type="evidence" value="ECO:0007669"/>
    <property type="project" value="TreeGrafter"/>
</dbReference>
<name>A0A1I7G4K7_9PROT</name>
<dbReference type="AlphaFoldDB" id="A0A1I7G4K7"/>
<gene>
    <name evidence="13" type="ORF">SAMN05216417_103170</name>
</gene>
<dbReference type="InterPro" id="IPR041619">
    <property type="entry name" value="NAPRTase_C"/>
</dbReference>
<dbReference type="InterPro" id="IPR007229">
    <property type="entry name" value="Nic_PRibTrfase-Fam"/>
</dbReference>
<feature type="domain" description="Nicotinate/nicotinamide phosphoribosyltransferase" evidence="10">
    <location>
        <begin position="150"/>
        <end position="329"/>
    </location>
</feature>
<keyword evidence="7 9" id="KW-0808">Transferase</keyword>
<dbReference type="Pfam" id="PF17956">
    <property type="entry name" value="NAPRTase_C"/>
    <property type="match status" value="1"/>
</dbReference>
<dbReference type="InterPro" id="IPR006405">
    <property type="entry name" value="Nic_PRibTrfase_pncB"/>
</dbReference>
<protein>
    <recommendedName>
        <fullName evidence="3 9">Nicotinate phosphoribosyltransferase</fullName>
        <ecNumber evidence="3 9">6.3.4.21</ecNumber>
    </recommendedName>
</protein>
<dbReference type="Gene3D" id="3.20.20.70">
    <property type="entry name" value="Aldolase class I"/>
    <property type="match status" value="1"/>
</dbReference>